<name>A0A9Q0IHJ0_9TELE</name>
<comment type="caution">
    <text evidence="1">The sequence shown here is derived from an EMBL/GenBank/DDBJ whole genome shotgun (WGS) entry which is preliminary data.</text>
</comment>
<sequence length="76" mass="8471">MYQYATLVTFKLRINCVCVCVPRADPSMVNISDEMSKTSLWKALSKPSPRVEVQPSVHVNVPDEEGVKVVNSETSM</sequence>
<dbReference type="Proteomes" id="UP001148018">
    <property type="component" value="Unassembled WGS sequence"/>
</dbReference>
<gene>
    <name evidence="1" type="ORF">NHX12_001739</name>
</gene>
<dbReference type="EMBL" id="JANIIK010000109">
    <property type="protein sequence ID" value="KAJ3598228.1"/>
    <property type="molecule type" value="Genomic_DNA"/>
</dbReference>
<keyword evidence="2" id="KW-1185">Reference proteome</keyword>
<proteinExistence type="predicted"/>
<evidence type="ECO:0000313" key="1">
    <source>
        <dbReference type="EMBL" id="KAJ3598228.1"/>
    </source>
</evidence>
<reference evidence="1" key="1">
    <citation type="submission" date="2022-07" db="EMBL/GenBank/DDBJ databases">
        <title>Chromosome-level genome of Muraenolepis orangiensis.</title>
        <authorList>
            <person name="Kim J."/>
        </authorList>
    </citation>
    <scope>NUCLEOTIDE SEQUENCE</scope>
    <source>
        <strain evidence="1">KU_S4_2022</strain>
        <tissue evidence="1">Muscle</tissue>
    </source>
</reference>
<evidence type="ECO:0000313" key="2">
    <source>
        <dbReference type="Proteomes" id="UP001148018"/>
    </source>
</evidence>
<organism evidence="1 2">
    <name type="scientific">Muraenolepis orangiensis</name>
    <name type="common">Patagonian moray cod</name>
    <dbReference type="NCBI Taxonomy" id="630683"/>
    <lineage>
        <taxon>Eukaryota</taxon>
        <taxon>Metazoa</taxon>
        <taxon>Chordata</taxon>
        <taxon>Craniata</taxon>
        <taxon>Vertebrata</taxon>
        <taxon>Euteleostomi</taxon>
        <taxon>Actinopterygii</taxon>
        <taxon>Neopterygii</taxon>
        <taxon>Teleostei</taxon>
        <taxon>Neoteleostei</taxon>
        <taxon>Acanthomorphata</taxon>
        <taxon>Zeiogadaria</taxon>
        <taxon>Gadariae</taxon>
        <taxon>Gadiformes</taxon>
        <taxon>Muraenolepidoidei</taxon>
        <taxon>Muraenolepididae</taxon>
        <taxon>Muraenolepis</taxon>
    </lineage>
</organism>
<protein>
    <submittedName>
        <fullName evidence="1">Uncharacterized protein</fullName>
    </submittedName>
</protein>
<accession>A0A9Q0IHJ0</accession>
<dbReference type="AlphaFoldDB" id="A0A9Q0IHJ0"/>